<dbReference type="GeneID" id="70138061"/>
<dbReference type="EMBL" id="JAGPXC010000004">
    <property type="protein sequence ID" value="KAH6654363.1"/>
    <property type="molecule type" value="Genomic_DNA"/>
</dbReference>
<reference evidence="2" key="1">
    <citation type="journal article" date="2021" name="Nat. Commun.">
        <title>Genetic determinants of endophytism in the Arabidopsis root mycobiome.</title>
        <authorList>
            <person name="Mesny F."/>
            <person name="Miyauchi S."/>
            <person name="Thiergart T."/>
            <person name="Pickel B."/>
            <person name="Atanasova L."/>
            <person name="Karlsson M."/>
            <person name="Huettel B."/>
            <person name="Barry K.W."/>
            <person name="Haridas S."/>
            <person name="Chen C."/>
            <person name="Bauer D."/>
            <person name="Andreopoulos W."/>
            <person name="Pangilinan J."/>
            <person name="LaButti K."/>
            <person name="Riley R."/>
            <person name="Lipzen A."/>
            <person name="Clum A."/>
            <person name="Drula E."/>
            <person name="Henrissat B."/>
            <person name="Kohler A."/>
            <person name="Grigoriev I.V."/>
            <person name="Martin F.M."/>
            <person name="Hacquard S."/>
        </authorList>
    </citation>
    <scope>NUCLEOTIDE SEQUENCE</scope>
    <source>
        <strain evidence="2">MPI-SDFR-AT-0073</strain>
    </source>
</reference>
<accession>A0A9P8ZXQ2</accession>
<dbReference type="RefSeq" id="XP_045958633.1">
    <property type="nucleotide sequence ID" value="XM_046109170.1"/>
</dbReference>
<comment type="caution">
    <text evidence="2">The sequence shown here is derived from an EMBL/GenBank/DDBJ whole genome shotgun (WGS) entry which is preliminary data.</text>
</comment>
<sequence length="371" mass="41955">MLFELGMPQFLRVYRDTTWNICSTLAYPNKPDDLESPQKLVEDYGNVARMDYINWIPGCITLGSDVKAFIDTHYKWQNVKLELSRIVLPNGLNLAYCDKHGQRWLAQFDGPLTLEHLYGISVPHSLSIAVFPKESHPDTSSSGPSSHEVMANQLSCPRSVLAQEYMTLQQLLASRNLRWPLILRELKSTNLDFKKEETVLMIGHLAKQAGPASQQHGVLGYFHFVFQDSSFCNQLAVSVLVLKIYPTPGNFEDVPELEEAETAAQLARKDPRGFLLEWLTFRRKGQEIQHTAIRILYLQRHIEQDHSSPVIVTACNDDVALSGEATHDPEPSDHSEDHATEESDDDSDWGLMNDREDEDHGKGMDIPSLDG</sequence>
<evidence type="ECO:0000313" key="3">
    <source>
        <dbReference type="Proteomes" id="UP000758603"/>
    </source>
</evidence>
<protein>
    <submittedName>
        <fullName evidence="2">Uncharacterized protein</fullName>
    </submittedName>
</protein>
<feature type="compositionally biased region" description="Basic and acidic residues" evidence="1">
    <location>
        <begin position="325"/>
        <end position="341"/>
    </location>
</feature>
<proteinExistence type="predicted"/>
<gene>
    <name evidence="2" type="ORF">BKA67DRAFT_691391</name>
</gene>
<dbReference type="OrthoDB" id="3182339at2759"/>
<organism evidence="2 3">
    <name type="scientific">Truncatella angustata</name>
    <dbReference type="NCBI Taxonomy" id="152316"/>
    <lineage>
        <taxon>Eukaryota</taxon>
        <taxon>Fungi</taxon>
        <taxon>Dikarya</taxon>
        <taxon>Ascomycota</taxon>
        <taxon>Pezizomycotina</taxon>
        <taxon>Sordariomycetes</taxon>
        <taxon>Xylariomycetidae</taxon>
        <taxon>Amphisphaeriales</taxon>
        <taxon>Sporocadaceae</taxon>
        <taxon>Truncatella</taxon>
    </lineage>
</organism>
<dbReference type="Proteomes" id="UP000758603">
    <property type="component" value="Unassembled WGS sequence"/>
</dbReference>
<feature type="region of interest" description="Disordered" evidence="1">
    <location>
        <begin position="322"/>
        <end position="371"/>
    </location>
</feature>
<name>A0A9P8ZXQ2_9PEZI</name>
<evidence type="ECO:0000313" key="2">
    <source>
        <dbReference type="EMBL" id="KAH6654363.1"/>
    </source>
</evidence>
<dbReference type="AlphaFoldDB" id="A0A9P8ZXQ2"/>
<keyword evidence="3" id="KW-1185">Reference proteome</keyword>
<evidence type="ECO:0000256" key="1">
    <source>
        <dbReference type="SAM" id="MobiDB-lite"/>
    </source>
</evidence>